<dbReference type="PROSITE" id="PS51318">
    <property type="entry name" value="TAT"/>
    <property type="match status" value="1"/>
</dbReference>
<gene>
    <name evidence="1" type="ORF">Pla8534_05820</name>
</gene>
<reference evidence="1 2" key="1">
    <citation type="submission" date="2019-02" db="EMBL/GenBank/DDBJ databases">
        <title>Deep-cultivation of Planctomycetes and their phenomic and genomic characterization uncovers novel biology.</title>
        <authorList>
            <person name="Wiegand S."/>
            <person name="Jogler M."/>
            <person name="Boedeker C."/>
            <person name="Pinto D."/>
            <person name="Vollmers J."/>
            <person name="Rivas-Marin E."/>
            <person name="Kohn T."/>
            <person name="Peeters S.H."/>
            <person name="Heuer A."/>
            <person name="Rast P."/>
            <person name="Oberbeckmann S."/>
            <person name="Bunk B."/>
            <person name="Jeske O."/>
            <person name="Meyerdierks A."/>
            <person name="Storesund J.E."/>
            <person name="Kallscheuer N."/>
            <person name="Luecker S."/>
            <person name="Lage O.M."/>
            <person name="Pohl T."/>
            <person name="Merkel B.J."/>
            <person name="Hornburger P."/>
            <person name="Mueller R.-W."/>
            <person name="Bruemmer F."/>
            <person name="Labrenz M."/>
            <person name="Spormann A.M."/>
            <person name="Op den Camp H."/>
            <person name="Overmann J."/>
            <person name="Amann R."/>
            <person name="Jetten M.S.M."/>
            <person name="Mascher T."/>
            <person name="Medema M.H."/>
            <person name="Devos D.P."/>
            <person name="Kaster A.-K."/>
            <person name="Ovreas L."/>
            <person name="Rohde M."/>
            <person name="Galperin M.Y."/>
            <person name="Jogler C."/>
        </authorList>
    </citation>
    <scope>NUCLEOTIDE SEQUENCE [LARGE SCALE GENOMIC DNA]</scope>
    <source>
        <strain evidence="1 2">Pla85_3_4</strain>
    </source>
</reference>
<accession>A0A518DLU9</accession>
<dbReference type="KEGG" id="lcre:Pla8534_05820"/>
<dbReference type="RefSeq" id="WP_145049084.1">
    <property type="nucleotide sequence ID" value="NZ_CP036433.1"/>
</dbReference>
<evidence type="ECO:0000313" key="1">
    <source>
        <dbReference type="EMBL" id="QDU92809.1"/>
    </source>
</evidence>
<dbReference type="OrthoDB" id="9146593at2"/>
<dbReference type="Proteomes" id="UP000317648">
    <property type="component" value="Chromosome"/>
</dbReference>
<dbReference type="Pfam" id="PF07586">
    <property type="entry name" value="HXXSHH"/>
    <property type="match status" value="1"/>
</dbReference>
<sequence length="455" mass="49989">MQKSWHLSRRTFLQATGVALGLPLLEGMTPVGRLAKAAEQAAAPKRLACFYVPNGVNNSAWIPPTAGPGYELASAHEPLRDLRDEFSILSGIGHVDIESGHAGGDTFLTGAVLNATPGYDYKNTISLDQLVAEHFTPFTRFPSMELSRYGGTGSARATHTMSYSREGVALAAESSPQRVFERLFAQGDADSRKAMKQYYADERSILDAVLGDAKALNRRLGKTDQRKLDEYLTAVRSVEQQVTRSEAWLSIPKPQVDASAINLELRGDSTDDLRDYLRTMFDLIFLAYQTDTTRVSTFQIHREVTSQVFSSFLGFNDRYHGLSHHGGDPDALDKLAKIDRFHIEQLAYFLTRLKSAKEGEGNLLDRTLVVYGSGMNNGDTGGHYSTNIPVLFAGGRGLGVRQGQHLAYRNSGEARFQEQPAAPPLANLYATILQHLEVPVDTFSSSTGLIAELSR</sequence>
<evidence type="ECO:0000313" key="2">
    <source>
        <dbReference type="Proteomes" id="UP000317648"/>
    </source>
</evidence>
<keyword evidence="2" id="KW-1185">Reference proteome</keyword>
<dbReference type="EMBL" id="CP036433">
    <property type="protein sequence ID" value="QDU92809.1"/>
    <property type="molecule type" value="Genomic_DNA"/>
</dbReference>
<proteinExistence type="predicted"/>
<evidence type="ECO:0008006" key="3">
    <source>
        <dbReference type="Google" id="ProtNLM"/>
    </source>
</evidence>
<organism evidence="1 2">
    <name type="scientific">Lignipirellula cremea</name>
    <dbReference type="NCBI Taxonomy" id="2528010"/>
    <lineage>
        <taxon>Bacteria</taxon>
        <taxon>Pseudomonadati</taxon>
        <taxon>Planctomycetota</taxon>
        <taxon>Planctomycetia</taxon>
        <taxon>Pirellulales</taxon>
        <taxon>Pirellulaceae</taxon>
        <taxon>Lignipirellula</taxon>
    </lineage>
</organism>
<dbReference type="AlphaFoldDB" id="A0A518DLU9"/>
<dbReference type="InterPro" id="IPR006311">
    <property type="entry name" value="TAT_signal"/>
</dbReference>
<name>A0A518DLU9_9BACT</name>
<protein>
    <recommendedName>
        <fullName evidence="3">DUF1552 domain-containing protein</fullName>
    </recommendedName>
</protein>
<dbReference type="InterPro" id="IPR011447">
    <property type="entry name" value="DUF1552"/>
</dbReference>